<evidence type="ECO:0000313" key="3">
    <source>
        <dbReference type="Proteomes" id="UP001362999"/>
    </source>
</evidence>
<proteinExistence type="predicted"/>
<comment type="caution">
    <text evidence="2">The sequence shown here is derived from an EMBL/GenBank/DDBJ whole genome shotgun (WGS) entry which is preliminary data.</text>
</comment>
<name>A0AAW0DGD0_9AGAR</name>
<dbReference type="EMBL" id="JAWWNJ010000008">
    <property type="protein sequence ID" value="KAK7050502.1"/>
    <property type="molecule type" value="Genomic_DNA"/>
</dbReference>
<dbReference type="Proteomes" id="UP001362999">
    <property type="component" value="Unassembled WGS sequence"/>
</dbReference>
<reference evidence="2 3" key="1">
    <citation type="journal article" date="2024" name="J Genomics">
        <title>Draft genome sequencing and assembly of Favolaschia claudopus CIRM-BRFM 2984 isolated from oak limbs.</title>
        <authorList>
            <person name="Navarro D."/>
            <person name="Drula E."/>
            <person name="Chaduli D."/>
            <person name="Cazenave R."/>
            <person name="Ahrendt S."/>
            <person name="Wang J."/>
            <person name="Lipzen A."/>
            <person name="Daum C."/>
            <person name="Barry K."/>
            <person name="Grigoriev I.V."/>
            <person name="Favel A."/>
            <person name="Rosso M.N."/>
            <person name="Martin F."/>
        </authorList>
    </citation>
    <scope>NUCLEOTIDE SEQUENCE [LARGE SCALE GENOMIC DNA]</scope>
    <source>
        <strain evidence="2 3">CIRM-BRFM 2984</strain>
    </source>
</reference>
<protein>
    <submittedName>
        <fullName evidence="2">Uncharacterized protein</fullName>
    </submittedName>
</protein>
<dbReference type="AlphaFoldDB" id="A0AAW0DGD0"/>
<sequence>MNADKSSHTLPINLFPANTSSSDPKSIHLASHNINVIIPETVSAAEELLHFVSVHRNVCMSEEMMLRQRLHHSVLFLQVLQQQIDAVSRKRALADQDLGSVSAALRMSGPPGTRLVPPECETCDECRAMREEGDEGAGEEEESEGSEGSDDDE</sequence>
<organism evidence="2 3">
    <name type="scientific">Favolaschia claudopus</name>
    <dbReference type="NCBI Taxonomy" id="2862362"/>
    <lineage>
        <taxon>Eukaryota</taxon>
        <taxon>Fungi</taxon>
        <taxon>Dikarya</taxon>
        <taxon>Basidiomycota</taxon>
        <taxon>Agaricomycotina</taxon>
        <taxon>Agaricomycetes</taxon>
        <taxon>Agaricomycetidae</taxon>
        <taxon>Agaricales</taxon>
        <taxon>Marasmiineae</taxon>
        <taxon>Mycenaceae</taxon>
        <taxon>Favolaschia</taxon>
    </lineage>
</organism>
<accession>A0AAW0DGD0</accession>
<evidence type="ECO:0000313" key="2">
    <source>
        <dbReference type="EMBL" id="KAK7050502.1"/>
    </source>
</evidence>
<gene>
    <name evidence="2" type="ORF">R3P38DRAFT_2865361</name>
</gene>
<feature type="compositionally biased region" description="Acidic residues" evidence="1">
    <location>
        <begin position="132"/>
        <end position="153"/>
    </location>
</feature>
<evidence type="ECO:0000256" key="1">
    <source>
        <dbReference type="SAM" id="MobiDB-lite"/>
    </source>
</evidence>
<keyword evidence="3" id="KW-1185">Reference proteome</keyword>
<feature type="region of interest" description="Disordered" evidence="1">
    <location>
        <begin position="127"/>
        <end position="153"/>
    </location>
</feature>